<dbReference type="PROSITE" id="PS51257">
    <property type="entry name" value="PROKAR_LIPOPROTEIN"/>
    <property type="match status" value="1"/>
</dbReference>
<evidence type="ECO:0008006" key="4">
    <source>
        <dbReference type="Google" id="ProtNLM"/>
    </source>
</evidence>
<accession>A0ABU7MLH0</accession>
<reference evidence="2" key="1">
    <citation type="submission" date="2024-01" db="EMBL/GenBank/DDBJ databases">
        <title>Genome sequence of Mycoplasma ciconiae type strain DSM 25251.</title>
        <authorList>
            <person name="Spergser J."/>
        </authorList>
    </citation>
    <scope>NUCLEOTIDE SEQUENCE [LARGE SCALE GENOMIC DNA]</scope>
    <source>
        <strain evidence="2">DSM 25251</strain>
    </source>
</reference>
<gene>
    <name evidence="2" type="ORF">V2E24_01650</name>
</gene>
<comment type="caution">
    <text evidence="2">The sequence shown here is derived from an EMBL/GenBank/DDBJ whole genome shotgun (WGS) entry which is preliminary data.</text>
</comment>
<organism evidence="2 3">
    <name type="scientific">Mycoplasmopsis ciconiae</name>
    <dbReference type="NCBI Taxonomy" id="561067"/>
    <lineage>
        <taxon>Bacteria</taxon>
        <taxon>Bacillati</taxon>
        <taxon>Mycoplasmatota</taxon>
        <taxon>Mycoplasmoidales</taxon>
        <taxon>Metamycoplasmataceae</taxon>
        <taxon>Mycoplasmopsis</taxon>
    </lineage>
</organism>
<sequence>MKIKKFLLPLAFAGSAAIAAFTAACSPSKSDTQTPESPKTPEAPKEKTIILAVDGVQEKFYNKVIEEFNKSDSHKVDGFVIKTIKKDVWSAKDIGVAGTTDESVPDIFYAPELVDLVQANAVSDLNTFDPKLFDEIANIVGATDEEKKQMKAFGSLSGVVRATNKRETRLFGLRHNKEGIILASNKSLEETKKQLTSPDSDTLVELVENGEGFFRIQDLWYGNGVLAGAFEKIKNDLVAKAPEDQKETTKEKYSRLINKIVYTENTDGKPVVQSGFVEDNEFNPQYKQAVDTVVKLVYPFFKAAYIDSAEEFKTTIFHAKKISQGDIQALLDKDMGNVQNKIWELLKDKKISYAIIGSWDLQNTEKSADAQTFLNVINVDEGVPYLQAPGSWSYMINSRNNGAAPERKKAISTLLKAIFNKESYAAYFKDDSKIPFTAKMRSDVQAFVAAEQLAESKELNDQIKQELGYENIKELESAYNNYTKNNPLKSLSSFEIKKWSVENDNNPLDSKNLLSEEIAAISGIQKEEAKDIKNKLSTLKTTGLRNVVAALLGIQLNQLEGNGQVWQVGVEVLKDGAIQQLKEAQQSENSLHVRKVEKLIFDVNGDNAEEWNAVLNKYTQAIKSENPTEEVKKLVDDALAKAKDFVAKAAKNTVSEEVVKKAVEAYTNTFLLTAEIREFVNKFFLDESFPKKDGTPSTWEVKKVLFEINEFNKKLAINKLMDVINSSAPITDLTNNKALGELKTQTYRLDNSNPAFGSIAWVSWNDQTFGNKIKYEELAKSKQVTSEEEFKNKIVELLNVNYREKVNAASKGIKSVTFE</sequence>
<dbReference type="Proteomes" id="UP001344817">
    <property type="component" value="Unassembled WGS sequence"/>
</dbReference>
<dbReference type="RefSeq" id="WP_330500693.1">
    <property type="nucleotide sequence ID" value="NZ_JAZDWZ010000004.1"/>
</dbReference>
<feature type="chain" id="PRO_5045492296" description="Lipoprotein" evidence="1">
    <location>
        <begin position="20"/>
        <end position="819"/>
    </location>
</feature>
<evidence type="ECO:0000313" key="2">
    <source>
        <dbReference type="EMBL" id="MEE3928280.1"/>
    </source>
</evidence>
<keyword evidence="1" id="KW-0732">Signal</keyword>
<evidence type="ECO:0000313" key="3">
    <source>
        <dbReference type="Proteomes" id="UP001344817"/>
    </source>
</evidence>
<proteinExistence type="predicted"/>
<name>A0ABU7MLH0_9BACT</name>
<keyword evidence="3" id="KW-1185">Reference proteome</keyword>
<dbReference type="EMBL" id="JAZDWZ010000004">
    <property type="protein sequence ID" value="MEE3928280.1"/>
    <property type="molecule type" value="Genomic_DNA"/>
</dbReference>
<feature type="signal peptide" evidence="1">
    <location>
        <begin position="1"/>
        <end position="19"/>
    </location>
</feature>
<evidence type="ECO:0000256" key="1">
    <source>
        <dbReference type="SAM" id="SignalP"/>
    </source>
</evidence>
<protein>
    <recommendedName>
        <fullName evidence="4">Lipoprotein</fullName>
    </recommendedName>
</protein>